<comment type="similarity">
    <text evidence="2 3">Belongs to the small heat shock protein (HSP20) family.</text>
</comment>
<dbReference type="EMBL" id="VWNA01000001">
    <property type="protein sequence ID" value="MQT13330.1"/>
    <property type="molecule type" value="Genomic_DNA"/>
</dbReference>
<dbReference type="SUPFAM" id="SSF49764">
    <property type="entry name" value="HSP20-like chaperones"/>
    <property type="match status" value="1"/>
</dbReference>
<dbReference type="PANTHER" id="PTHR47062">
    <property type="match status" value="1"/>
</dbReference>
<sequence>MSRMTTFSSPFLLGFDEIERALDRVSKAASDGYPPYNIERLPPRGGHGDVLRITLAVAGFTRDQLDLTLEENQLVIRGRQIDDDKTRQFLHRGIAARQFQRTFVLAEGIEILGAELKDGLLAIDLARPEPERIVRKIQIACGD</sequence>
<evidence type="ECO:0000313" key="6">
    <source>
        <dbReference type="Proteomes" id="UP000332515"/>
    </source>
</evidence>
<keyword evidence="6" id="KW-1185">Reference proteome</keyword>
<comment type="caution">
    <text evidence="5">The sequence shown here is derived from an EMBL/GenBank/DDBJ whole genome shotgun (WGS) entry which is preliminary data.</text>
</comment>
<dbReference type="AlphaFoldDB" id="A0A6A7Y2L9"/>
<evidence type="ECO:0000256" key="2">
    <source>
        <dbReference type="PROSITE-ProRule" id="PRU00285"/>
    </source>
</evidence>
<dbReference type="InterPro" id="IPR002068">
    <property type="entry name" value="A-crystallin/Hsp20_dom"/>
</dbReference>
<reference evidence="5 6" key="1">
    <citation type="submission" date="2019-09" db="EMBL/GenBank/DDBJ databases">
        <title>Segnochrobactrum spirostomi gen. nov., sp. nov., isolated from the ciliate Spirostomum cf. yagiui and description of a novel family, Segnochrobactraceae fam. nov. within the order Rhizobiales of the class Alphaproteobacteria.</title>
        <authorList>
            <person name="Akter S."/>
            <person name="Shazib S.U.A."/>
            <person name="Shin M.K."/>
        </authorList>
    </citation>
    <scope>NUCLEOTIDE SEQUENCE [LARGE SCALE GENOMIC DNA]</scope>
    <source>
        <strain evidence="5 6">Sp-1</strain>
    </source>
</reference>
<proteinExistence type="inferred from homology"/>
<evidence type="ECO:0000256" key="3">
    <source>
        <dbReference type="RuleBase" id="RU003616"/>
    </source>
</evidence>
<feature type="domain" description="SHSP" evidence="4">
    <location>
        <begin position="27"/>
        <end position="142"/>
    </location>
</feature>
<dbReference type="Pfam" id="PF00011">
    <property type="entry name" value="HSP20"/>
    <property type="match status" value="1"/>
</dbReference>
<dbReference type="Gene3D" id="2.60.40.790">
    <property type="match status" value="1"/>
</dbReference>
<dbReference type="CDD" id="cd06470">
    <property type="entry name" value="ACD_IbpA-B_like"/>
    <property type="match status" value="1"/>
</dbReference>
<gene>
    <name evidence="5" type="ORF">F0357_11890</name>
</gene>
<name>A0A6A7Y2L9_9HYPH</name>
<evidence type="ECO:0000259" key="4">
    <source>
        <dbReference type="PROSITE" id="PS01031"/>
    </source>
</evidence>
<dbReference type="PANTHER" id="PTHR47062:SF1">
    <property type="entry name" value="SMALL HEAT SHOCK PROTEIN IBPA"/>
    <property type="match status" value="1"/>
</dbReference>
<accession>A0A6A7Y2L9</accession>
<dbReference type="InterPro" id="IPR008978">
    <property type="entry name" value="HSP20-like_chaperone"/>
</dbReference>
<evidence type="ECO:0000256" key="1">
    <source>
        <dbReference type="ARBA" id="ARBA00023016"/>
    </source>
</evidence>
<dbReference type="PROSITE" id="PS01031">
    <property type="entry name" value="SHSP"/>
    <property type="match status" value="1"/>
</dbReference>
<keyword evidence="1" id="KW-0346">Stress response</keyword>
<dbReference type="RefSeq" id="WP_153481653.1">
    <property type="nucleotide sequence ID" value="NZ_VWNA01000001.1"/>
</dbReference>
<evidence type="ECO:0000313" key="5">
    <source>
        <dbReference type="EMBL" id="MQT13330.1"/>
    </source>
</evidence>
<dbReference type="Proteomes" id="UP000332515">
    <property type="component" value="Unassembled WGS sequence"/>
</dbReference>
<organism evidence="5 6">
    <name type="scientific">Segnochrobactrum spirostomi</name>
    <dbReference type="NCBI Taxonomy" id="2608987"/>
    <lineage>
        <taxon>Bacteria</taxon>
        <taxon>Pseudomonadati</taxon>
        <taxon>Pseudomonadota</taxon>
        <taxon>Alphaproteobacteria</taxon>
        <taxon>Hyphomicrobiales</taxon>
        <taxon>Segnochrobactraceae</taxon>
        <taxon>Segnochrobactrum</taxon>
    </lineage>
</organism>
<dbReference type="InterPro" id="IPR037913">
    <property type="entry name" value="ACD_IbpA/B"/>
</dbReference>
<protein>
    <submittedName>
        <fullName evidence="5">Hsp20 family protein</fullName>
    </submittedName>
</protein>